<dbReference type="Proteomes" id="UP001266305">
    <property type="component" value="Unassembled WGS sequence"/>
</dbReference>
<evidence type="ECO:0000313" key="2">
    <source>
        <dbReference type="Proteomes" id="UP001266305"/>
    </source>
</evidence>
<proteinExistence type="predicted"/>
<evidence type="ECO:0000313" key="1">
    <source>
        <dbReference type="EMBL" id="KAK2117646.1"/>
    </source>
</evidence>
<dbReference type="EMBL" id="JASSZA010000002">
    <property type="protein sequence ID" value="KAK2117646.1"/>
    <property type="molecule type" value="Genomic_DNA"/>
</dbReference>
<protein>
    <submittedName>
        <fullName evidence="1">Uncharacterized protein</fullName>
    </submittedName>
</protein>
<accession>A0ABQ9W7P7</accession>
<name>A0ABQ9W7P7_SAGOE</name>
<comment type="caution">
    <text evidence="1">The sequence shown here is derived from an EMBL/GenBank/DDBJ whole genome shotgun (WGS) entry which is preliminary data.</text>
</comment>
<gene>
    <name evidence="1" type="ORF">P7K49_004532</name>
</gene>
<sequence length="87" mass="9677">MSYVDLEASFAPCRLCPKEEKMVEGSGDARVVPKLRTQAQLPVLSLELPTAHPRTDSIPLFFLPLESTFLQLSHLESLKQRDLSPGV</sequence>
<keyword evidence="2" id="KW-1185">Reference proteome</keyword>
<reference evidence="1 2" key="1">
    <citation type="submission" date="2023-05" db="EMBL/GenBank/DDBJ databases">
        <title>B98-5 Cell Line De Novo Hybrid Assembly: An Optical Mapping Approach.</title>
        <authorList>
            <person name="Kananen K."/>
            <person name="Auerbach J.A."/>
            <person name="Kautto E."/>
            <person name="Blachly J.S."/>
        </authorList>
    </citation>
    <scope>NUCLEOTIDE SEQUENCE [LARGE SCALE GENOMIC DNA]</scope>
    <source>
        <strain evidence="1">B95-8</strain>
        <tissue evidence="1">Cell line</tissue>
    </source>
</reference>
<organism evidence="1 2">
    <name type="scientific">Saguinus oedipus</name>
    <name type="common">Cotton-top tamarin</name>
    <name type="synonym">Oedipomidas oedipus</name>
    <dbReference type="NCBI Taxonomy" id="9490"/>
    <lineage>
        <taxon>Eukaryota</taxon>
        <taxon>Metazoa</taxon>
        <taxon>Chordata</taxon>
        <taxon>Craniata</taxon>
        <taxon>Vertebrata</taxon>
        <taxon>Euteleostomi</taxon>
        <taxon>Mammalia</taxon>
        <taxon>Eutheria</taxon>
        <taxon>Euarchontoglires</taxon>
        <taxon>Primates</taxon>
        <taxon>Haplorrhini</taxon>
        <taxon>Platyrrhini</taxon>
        <taxon>Cebidae</taxon>
        <taxon>Callitrichinae</taxon>
        <taxon>Saguinus</taxon>
    </lineage>
</organism>